<proteinExistence type="predicted"/>
<dbReference type="InterPro" id="IPR017218">
    <property type="entry name" value="BLOC-2_complex_Hps6_subunit"/>
</dbReference>
<dbReference type="InterPro" id="IPR046822">
    <property type="entry name" value="HPS6_C"/>
</dbReference>
<evidence type="ECO:0000313" key="2">
    <source>
        <dbReference type="Proteomes" id="UP000694845"/>
    </source>
</evidence>
<dbReference type="GO" id="GO:0031084">
    <property type="term" value="C:BLOC-2 complex"/>
    <property type="evidence" value="ECO:0007669"/>
    <property type="project" value="TreeGrafter"/>
</dbReference>
<sequence length="680" mass="75619">MELCSVTIDESRGRVIWVETQSRGNQDGCHYSVCTRTIMFETTDVKYCVGPVLTLLQNCPKCDLYCSPFAVTIWPSEPCPKGLYFTWHSDSHLLRNQLDTHVLGQGRCLSEDRAGTVVDFKSAASKLRHIWAQKASQPELQVIAKTSHVSTGVLFLICSNGCVHTLNGAEESLNALKLPASINVADSTDWFAYRFVLGAVFKDNMFRVVSNTTGVLLQELDLSTVFSGMNFRFWTIMGMIPRTGIWSSKGIWVLQMDNIESVVSAMGPTEAAATLHSFNQDRLAGRTALQGAYEAYSGQRIGEGAGKGVAGPQHGFQNPGLMVSVLQGAEAGHKPQASQALQSLYERREECMEPDTRLNATTQPLLQQYWALHQEKLGIWDKKSNEAQRPFTVQEVVCRLVDSSSPLSVNLKKSEMNFLCLNAPVATLVTLLDALNLGTLDENGHINFQTLPLDEEELDPSLPPVSFGVQAPESESGLPLFEIICTLMFKECPTQLVEFVHLCQQARDKVMDASAFSRKRSAVQLYDVALGSLPGPDHSRNQEGAVLATAKLLQLSLTSHGALNALKLLLKYKLWSEAIGLVQENADNTQRHSELYHVLLMAILQNREIVPEYYERLWACLPQKISSLEFLKLLTTHHQPSNPRIHLCQQVLCRPQDDLQIGMVRDQLIKLLGRKKVKGR</sequence>
<evidence type="ECO:0000313" key="3">
    <source>
        <dbReference type="RefSeq" id="XP_022104076.1"/>
    </source>
</evidence>
<dbReference type="KEGG" id="aplc:110986488"/>
<dbReference type="Proteomes" id="UP000694845">
    <property type="component" value="Unplaced"/>
</dbReference>
<protein>
    <submittedName>
        <fullName evidence="3">Uncharacterized protein LOC110986488</fullName>
    </submittedName>
</protein>
<name>A0A8B7ZL78_ACAPL</name>
<accession>A0A8B7ZL78</accession>
<keyword evidence="2" id="KW-1185">Reference proteome</keyword>
<dbReference type="AlphaFoldDB" id="A0A8B7ZL78"/>
<dbReference type="GO" id="GO:0032418">
    <property type="term" value="P:lysosome localization"/>
    <property type="evidence" value="ECO:0007669"/>
    <property type="project" value="TreeGrafter"/>
</dbReference>
<reference evidence="3" key="1">
    <citation type="submission" date="2025-08" db="UniProtKB">
        <authorList>
            <consortium name="RefSeq"/>
        </authorList>
    </citation>
    <scope>IDENTIFICATION</scope>
</reference>
<dbReference type="RefSeq" id="XP_022104076.1">
    <property type="nucleotide sequence ID" value="XM_022248384.1"/>
</dbReference>
<organism evidence="2 3">
    <name type="scientific">Acanthaster planci</name>
    <name type="common">Crown-of-thorns starfish</name>
    <dbReference type="NCBI Taxonomy" id="133434"/>
    <lineage>
        <taxon>Eukaryota</taxon>
        <taxon>Metazoa</taxon>
        <taxon>Echinodermata</taxon>
        <taxon>Eleutherozoa</taxon>
        <taxon>Asterozoa</taxon>
        <taxon>Asteroidea</taxon>
        <taxon>Valvatacea</taxon>
        <taxon>Valvatida</taxon>
        <taxon>Acanthasteridae</taxon>
        <taxon>Acanthaster</taxon>
    </lineage>
</organism>
<dbReference type="Pfam" id="PF20468">
    <property type="entry name" value="HPS6_C"/>
    <property type="match status" value="1"/>
</dbReference>
<gene>
    <name evidence="3" type="primary">LOC110986488</name>
</gene>
<dbReference type="OrthoDB" id="8581967at2759"/>
<dbReference type="OMA" id="IWLLQMQ"/>
<dbReference type="PANTHER" id="PTHR14696">
    <property type="entry name" value="HERMANSKY-PUDLAK SYNDROME 6 PROTEIN"/>
    <property type="match status" value="1"/>
</dbReference>
<feature type="domain" description="BLOC-2 complex member HPS6 C-terminal" evidence="1">
    <location>
        <begin position="336"/>
        <end position="677"/>
    </location>
</feature>
<dbReference type="PANTHER" id="PTHR14696:SF2">
    <property type="entry name" value="BLOC-2 COMPLEX MEMBER HPS6"/>
    <property type="match status" value="1"/>
</dbReference>
<dbReference type="GeneID" id="110986488"/>
<dbReference type="GO" id="GO:0072657">
    <property type="term" value="P:protein localization to membrane"/>
    <property type="evidence" value="ECO:0007669"/>
    <property type="project" value="TreeGrafter"/>
</dbReference>
<evidence type="ECO:0000259" key="1">
    <source>
        <dbReference type="Pfam" id="PF20468"/>
    </source>
</evidence>
<dbReference type="GO" id="GO:0005765">
    <property type="term" value="C:lysosomal membrane"/>
    <property type="evidence" value="ECO:0007669"/>
    <property type="project" value="TreeGrafter"/>
</dbReference>